<keyword evidence="3 6" id="KW-0324">Glycolysis</keyword>
<evidence type="ECO:0000256" key="2">
    <source>
        <dbReference type="ARBA" id="ARBA00005028"/>
    </source>
</evidence>
<dbReference type="AlphaFoldDB" id="A0A8H8A1B6"/>
<dbReference type="GO" id="GO:0006006">
    <property type="term" value="P:glucose metabolic process"/>
    <property type="evidence" value="ECO:0007669"/>
    <property type="project" value="TreeGrafter"/>
</dbReference>
<dbReference type="GO" id="GO:0006096">
    <property type="term" value="P:glycolytic process"/>
    <property type="evidence" value="ECO:0007669"/>
    <property type="project" value="UniProtKB-KW"/>
</dbReference>
<comment type="catalytic activity">
    <reaction evidence="5">
        <text>D-fructose + ATP = D-fructose 6-phosphate + ADP + H(+)</text>
        <dbReference type="Rhea" id="RHEA:16125"/>
        <dbReference type="ChEBI" id="CHEBI:15378"/>
        <dbReference type="ChEBI" id="CHEBI:30616"/>
        <dbReference type="ChEBI" id="CHEBI:37721"/>
        <dbReference type="ChEBI" id="CHEBI:61527"/>
        <dbReference type="ChEBI" id="CHEBI:456216"/>
        <dbReference type="EC" id="2.7.1.1"/>
    </reaction>
    <physiologicalReaction direction="left-to-right" evidence="5">
        <dbReference type="Rhea" id="RHEA:16126"/>
    </physiologicalReaction>
</comment>
<dbReference type="Gene3D" id="1.10.287.1250">
    <property type="match status" value="1"/>
</dbReference>
<reference evidence="8 9" key="1">
    <citation type="journal article" name="Sci. Rep.">
        <title>Genome-scale phylogenetic analyses confirm Olpidium as the closest living zoosporic fungus to the non-flagellated, terrestrial fungi.</title>
        <authorList>
            <person name="Chang Y."/>
            <person name="Rochon D."/>
            <person name="Sekimoto S."/>
            <person name="Wang Y."/>
            <person name="Chovatia M."/>
            <person name="Sandor L."/>
            <person name="Salamov A."/>
            <person name="Grigoriev I.V."/>
            <person name="Stajich J.E."/>
            <person name="Spatafora J.W."/>
        </authorList>
    </citation>
    <scope>NUCLEOTIDE SEQUENCE [LARGE SCALE GENOMIC DNA]</scope>
    <source>
        <strain evidence="8">S191</strain>
    </source>
</reference>
<dbReference type="SUPFAM" id="SSF53067">
    <property type="entry name" value="Actin-like ATPase domain"/>
    <property type="match status" value="1"/>
</dbReference>
<dbReference type="EMBL" id="JAEFCI010001030">
    <property type="protein sequence ID" value="KAG5463174.1"/>
    <property type="molecule type" value="Genomic_DNA"/>
</dbReference>
<dbReference type="GO" id="GO:0001678">
    <property type="term" value="P:intracellular glucose homeostasis"/>
    <property type="evidence" value="ECO:0007669"/>
    <property type="project" value="InterPro"/>
</dbReference>
<evidence type="ECO:0000256" key="6">
    <source>
        <dbReference type="RuleBase" id="RU362007"/>
    </source>
</evidence>
<name>A0A8H8A1B6_9FUNG</name>
<dbReference type="PANTHER" id="PTHR19443">
    <property type="entry name" value="HEXOKINASE"/>
    <property type="match status" value="1"/>
</dbReference>
<keyword evidence="6" id="KW-0418">Kinase</keyword>
<evidence type="ECO:0000256" key="4">
    <source>
        <dbReference type="ARBA" id="ARBA00044613"/>
    </source>
</evidence>
<comment type="pathway">
    <text evidence="1">Carbohydrate degradation; glycolysis; D-glyceraldehyde 3-phosphate and glycerone phosphate from D-glucose: step 1/4.</text>
</comment>
<dbReference type="EC" id="2.7.1.-" evidence="6"/>
<dbReference type="GO" id="GO:0008865">
    <property type="term" value="F:fructokinase activity"/>
    <property type="evidence" value="ECO:0007669"/>
    <property type="project" value="TreeGrafter"/>
</dbReference>
<keyword evidence="9" id="KW-1185">Reference proteome</keyword>
<feature type="domain" description="Hexokinase N-terminal" evidence="7">
    <location>
        <begin position="30"/>
        <end position="171"/>
    </location>
</feature>
<evidence type="ECO:0000259" key="7">
    <source>
        <dbReference type="Pfam" id="PF00349"/>
    </source>
</evidence>
<sequence>MKQWFSHRSSNPAVQFAKDADAARTATQAELRRQLAISTGQLHAIAEQLAVEMAKGACRSGSTVAMLPSYVTGRVTGRETGTYYALDLGGTNLRVCEVKLNGDGTVALQQQKFAVPPRAATAPRADDLFDFVAECVGVFLRRRRTTAGMTEDAVLGFTFSFPFLSTSIDAG</sequence>
<dbReference type="GO" id="GO:0004340">
    <property type="term" value="F:glucokinase activity"/>
    <property type="evidence" value="ECO:0007669"/>
    <property type="project" value="TreeGrafter"/>
</dbReference>
<evidence type="ECO:0000313" key="8">
    <source>
        <dbReference type="EMBL" id="KAG5463174.1"/>
    </source>
</evidence>
<dbReference type="InterPro" id="IPR043129">
    <property type="entry name" value="ATPase_NBD"/>
</dbReference>
<keyword evidence="6" id="KW-0547">Nucleotide-binding</keyword>
<keyword evidence="6" id="KW-0067">ATP-binding</keyword>
<gene>
    <name evidence="8" type="ORF">BJ554DRAFT_1287</name>
</gene>
<dbReference type="Pfam" id="PF00349">
    <property type="entry name" value="Hexokinase_1"/>
    <property type="match status" value="1"/>
</dbReference>
<comment type="caution">
    <text evidence="8">The sequence shown here is derived from an EMBL/GenBank/DDBJ whole genome shotgun (WGS) entry which is preliminary data.</text>
</comment>
<accession>A0A8H8A1B6</accession>
<evidence type="ECO:0000313" key="9">
    <source>
        <dbReference type="Proteomes" id="UP000673691"/>
    </source>
</evidence>
<proteinExistence type="inferred from homology"/>
<dbReference type="GO" id="GO:0005829">
    <property type="term" value="C:cytosol"/>
    <property type="evidence" value="ECO:0007669"/>
    <property type="project" value="TreeGrafter"/>
</dbReference>
<evidence type="ECO:0000256" key="5">
    <source>
        <dbReference type="ARBA" id="ARBA00047905"/>
    </source>
</evidence>
<feature type="non-terminal residue" evidence="8">
    <location>
        <position position="171"/>
    </location>
</feature>
<keyword evidence="6" id="KW-0808">Transferase</keyword>
<dbReference type="GO" id="GO:0005536">
    <property type="term" value="F:D-glucose binding"/>
    <property type="evidence" value="ECO:0007669"/>
    <property type="project" value="InterPro"/>
</dbReference>
<organism evidence="8 9">
    <name type="scientific">Olpidium bornovanus</name>
    <dbReference type="NCBI Taxonomy" id="278681"/>
    <lineage>
        <taxon>Eukaryota</taxon>
        <taxon>Fungi</taxon>
        <taxon>Fungi incertae sedis</taxon>
        <taxon>Olpidiomycota</taxon>
        <taxon>Olpidiomycotina</taxon>
        <taxon>Olpidiomycetes</taxon>
        <taxon>Olpidiales</taxon>
        <taxon>Olpidiaceae</taxon>
        <taxon>Olpidium</taxon>
    </lineage>
</organism>
<dbReference type="InterPro" id="IPR001312">
    <property type="entry name" value="Hexokinase"/>
</dbReference>
<dbReference type="Gene3D" id="3.30.420.40">
    <property type="match status" value="1"/>
</dbReference>
<evidence type="ECO:0000256" key="1">
    <source>
        <dbReference type="ARBA" id="ARBA00004888"/>
    </source>
</evidence>
<dbReference type="InterPro" id="IPR022672">
    <property type="entry name" value="Hexokinase_N"/>
</dbReference>
<dbReference type="Proteomes" id="UP000673691">
    <property type="component" value="Unassembled WGS sequence"/>
</dbReference>
<comment type="pathway">
    <text evidence="2">Carbohydrate metabolism; hexose metabolism.</text>
</comment>
<dbReference type="PROSITE" id="PS51748">
    <property type="entry name" value="HEXOKINASE_2"/>
    <property type="match status" value="1"/>
</dbReference>
<dbReference type="GO" id="GO:0005524">
    <property type="term" value="F:ATP binding"/>
    <property type="evidence" value="ECO:0007669"/>
    <property type="project" value="UniProtKB-UniRule"/>
</dbReference>
<protein>
    <recommendedName>
        <fullName evidence="6">Phosphotransferase</fullName>
        <ecNumber evidence="6">2.7.1.-</ecNumber>
    </recommendedName>
</protein>
<dbReference type="PRINTS" id="PR00475">
    <property type="entry name" value="HEXOKINASE"/>
</dbReference>
<evidence type="ECO:0000256" key="3">
    <source>
        <dbReference type="ARBA" id="ARBA00023152"/>
    </source>
</evidence>
<dbReference type="GO" id="GO:0005739">
    <property type="term" value="C:mitochondrion"/>
    <property type="evidence" value="ECO:0007669"/>
    <property type="project" value="TreeGrafter"/>
</dbReference>
<comment type="similarity">
    <text evidence="6">Belongs to the hexokinase family.</text>
</comment>
<comment type="catalytic activity">
    <reaction evidence="4">
        <text>a D-hexose + ATP = a D-hexose 6-phosphate + ADP + H(+)</text>
        <dbReference type="Rhea" id="RHEA:22740"/>
        <dbReference type="ChEBI" id="CHEBI:4194"/>
        <dbReference type="ChEBI" id="CHEBI:15378"/>
        <dbReference type="ChEBI" id="CHEBI:30616"/>
        <dbReference type="ChEBI" id="CHEBI:229467"/>
        <dbReference type="ChEBI" id="CHEBI:456216"/>
        <dbReference type="EC" id="2.7.1.1"/>
    </reaction>
    <physiologicalReaction direction="left-to-right" evidence="4">
        <dbReference type="Rhea" id="RHEA:22741"/>
    </physiologicalReaction>
</comment>
<dbReference type="OrthoDB" id="419537at2759"/>
<dbReference type="PANTHER" id="PTHR19443:SF16">
    <property type="entry name" value="HEXOKINASE TYPE 1-RELATED"/>
    <property type="match status" value="1"/>
</dbReference>